<evidence type="ECO:0000256" key="1">
    <source>
        <dbReference type="SAM" id="Phobius"/>
    </source>
</evidence>
<accession>A0A4V1KV89</accession>
<keyword evidence="1" id="KW-0472">Membrane</keyword>
<name>A0A2U3Q2G4_9BRAD</name>
<dbReference type="KEGG" id="bvz:BRAD3257_4622"/>
<dbReference type="Proteomes" id="UP000246085">
    <property type="component" value="Chromosome BRAD3257"/>
</dbReference>
<dbReference type="RefSeq" id="WP_122403343.1">
    <property type="nucleotide sequence ID" value="NZ_LS398110.1"/>
</dbReference>
<accession>A0A2U3Q2G4</accession>
<sequence length="66" mass="7095">MAAFFADLLFDLVRCLVGSWLRQAAVAVCAWLDTKIHGRAARFVVGVLLGIAAYFFIPVVAGLLGL</sequence>
<dbReference type="AlphaFoldDB" id="A0A2U3Q2G4"/>
<keyword evidence="1" id="KW-0812">Transmembrane</keyword>
<dbReference type="EMBL" id="LS398110">
    <property type="protein sequence ID" value="SPP95603.1"/>
    <property type="molecule type" value="Genomic_DNA"/>
</dbReference>
<gene>
    <name evidence="2" type="ORF">BRAD3257_4622</name>
</gene>
<evidence type="ECO:0000313" key="3">
    <source>
        <dbReference type="Proteomes" id="UP000246085"/>
    </source>
</evidence>
<dbReference type="OrthoDB" id="8250872at2"/>
<reference evidence="2 3" key="1">
    <citation type="submission" date="2018-03" db="EMBL/GenBank/DDBJ databases">
        <authorList>
            <person name="Gully D."/>
        </authorList>
    </citation>
    <scope>NUCLEOTIDE SEQUENCE [LARGE SCALE GENOMIC DNA]</scope>
    <source>
        <strain evidence="2">ORS3257</strain>
    </source>
</reference>
<proteinExistence type="predicted"/>
<evidence type="ECO:0000313" key="2">
    <source>
        <dbReference type="EMBL" id="SPP95603.1"/>
    </source>
</evidence>
<protein>
    <submittedName>
        <fullName evidence="2">Uncharacterized protein</fullName>
    </submittedName>
</protein>
<keyword evidence="1" id="KW-1133">Transmembrane helix</keyword>
<organism evidence="2 3">
    <name type="scientific">Bradyrhizobium vignae</name>
    <dbReference type="NCBI Taxonomy" id="1549949"/>
    <lineage>
        <taxon>Bacteria</taxon>
        <taxon>Pseudomonadati</taxon>
        <taxon>Pseudomonadota</taxon>
        <taxon>Alphaproteobacteria</taxon>
        <taxon>Hyphomicrobiales</taxon>
        <taxon>Nitrobacteraceae</taxon>
        <taxon>Bradyrhizobium</taxon>
    </lineage>
</organism>
<feature type="transmembrane region" description="Helical" evidence="1">
    <location>
        <begin position="43"/>
        <end position="64"/>
    </location>
</feature>